<dbReference type="InterPro" id="IPR025887">
    <property type="entry name" value="Glyco_hydro_31_N_dom"/>
</dbReference>
<evidence type="ECO:0000256" key="6">
    <source>
        <dbReference type="ARBA" id="ARBA00023180"/>
    </source>
</evidence>
<dbReference type="PANTHER" id="PTHR22762:SF133">
    <property type="entry name" value="P-TYPE DOMAIN-CONTAINING PROTEIN"/>
    <property type="match status" value="1"/>
</dbReference>
<feature type="region of interest" description="Disordered" evidence="10">
    <location>
        <begin position="568"/>
        <end position="598"/>
    </location>
</feature>
<evidence type="ECO:0000256" key="9">
    <source>
        <dbReference type="RuleBase" id="RU361185"/>
    </source>
</evidence>
<dbReference type="InterPro" id="IPR013780">
    <property type="entry name" value="Glyco_hydro_b"/>
</dbReference>
<dbReference type="FunFam" id="3.20.20.80:FF:000138">
    <property type="entry name" value="Putative alpha-glucosidase AgdA"/>
    <property type="match status" value="1"/>
</dbReference>
<evidence type="ECO:0000256" key="7">
    <source>
        <dbReference type="ARBA" id="ARBA00023295"/>
    </source>
</evidence>
<gene>
    <name evidence="15" type="ORF">EJ02DRAFT_340311</name>
</gene>
<evidence type="ECO:0000256" key="5">
    <source>
        <dbReference type="ARBA" id="ARBA00022801"/>
    </source>
</evidence>
<dbReference type="Proteomes" id="UP000800038">
    <property type="component" value="Unassembled WGS sequence"/>
</dbReference>
<feature type="domain" description="Glycosyl hydrolase family 31 C-terminal" evidence="14">
    <location>
        <begin position="786"/>
        <end position="878"/>
    </location>
</feature>
<evidence type="ECO:0000259" key="13">
    <source>
        <dbReference type="Pfam" id="PF13802"/>
    </source>
</evidence>
<feature type="domain" description="Glycoside hydrolase family 31 N-terminal" evidence="13">
    <location>
        <begin position="200"/>
        <end position="256"/>
    </location>
</feature>
<accession>A0A6A5T6A3</accession>
<keyword evidence="16" id="KW-1185">Reference proteome</keyword>
<dbReference type="EC" id="3.2.1.20" evidence="3"/>
<dbReference type="GO" id="GO:0030246">
    <property type="term" value="F:carbohydrate binding"/>
    <property type="evidence" value="ECO:0007669"/>
    <property type="project" value="InterPro"/>
</dbReference>
<evidence type="ECO:0000313" key="16">
    <source>
        <dbReference type="Proteomes" id="UP000800038"/>
    </source>
</evidence>
<feature type="domain" description="Glycoside hydrolase family 31 TIM barrel" evidence="12">
    <location>
        <begin position="349"/>
        <end position="778"/>
    </location>
</feature>
<dbReference type="GO" id="GO:0005975">
    <property type="term" value="P:carbohydrate metabolic process"/>
    <property type="evidence" value="ECO:0007669"/>
    <property type="project" value="InterPro"/>
</dbReference>
<dbReference type="InterPro" id="IPR011013">
    <property type="entry name" value="Gal_mutarotase_sf_dom"/>
</dbReference>
<dbReference type="Pfam" id="PF13802">
    <property type="entry name" value="Gal_mutarotas_2"/>
    <property type="match status" value="1"/>
</dbReference>
<dbReference type="InterPro" id="IPR000322">
    <property type="entry name" value="Glyco_hydro_31_TIM"/>
</dbReference>
<evidence type="ECO:0000256" key="10">
    <source>
        <dbReference type="SAM" id="MobiDB-lite"/>
    </source>
</evidence>
<evidence type="ECO:0000259" key="12">
    <source>
        <dbReference type="Pfam" id="PF01055"/>
    </source>
</evidence>
<dbReference type="InterPro" id="IPR017853">
    <property type="entry name" value="GH"/>
</dbReference>
<dbReference type="InterPro" id="IPR030458">
    <property type="entry name" value="Glyco_hydro_31_AS"/>
</dbReference>
<dbReference type="Pfam" id="PF21365">
    <property type="entry name" value="Glyco_hydro_31_3rd"/>
    <property type="match status" value="1"/>
</dbReference>
<dbReference type="InterPro" id="IPR030459">
    <property type="entry name" value="Glyco_hydro_31_CS"/>
</dbReference>
<dbReference type="PROSITE" id="PS00129">
    <property type="entry name" value="GLYCOSYL_HYDROL_F31_1"/>
    <property type="match status" value="1"/>
</dbReference>
<dbReference type="PANTHER" id="PTHR22762">
    <property type="entry name" value="ALPHA-GLUCOSIDASE"/>
    <property type="match status" value="1"/>
</dbReference>
<keyword evidence="4 11" id="KW-0732">Signal</keyword>
<keyword evidence="5 9" id="KW-0378">Hydrolase</keyword>
<feature type="compositionally biased region" description="Low complexity" evidence="10">
    <location>
        <begin position="568"/>
        <end position="596"/>
    </location>
</feature>
<dbReference type="SUPFAM" id="SSF74650">
    <property type="entry name" value="Galactose mutarotase-like"/>
    <property type="match status" value="1"/>
</dbReference>
<dbReference type="OrthoDB" id="5839090at2759"/>
<dbReference type="PROSITE" id="PS00707">
    <property type="entry name" value="GLYCOSYL_HYDROL_F31_2"/>
    <property type="match status" value="1"/>
</dbReference>
<evidence type="ECO:0000256" key="8">
    <source>
        <dbReference type="ARBA" id="ARBA00041343"/>
    </source>
</evidence>
<dbReference type="SUPFAM" id="SSF51011">
    <property type="entry name" value="Glycosyl hydrolase domain"/>
    <property type="match status" value="1"/>
</dbReference>
<feature type="signal peptide" evidence="11">
    <location>
        <begin position="1"/>
        <end position="21"/>
    </location>
</feature>
<dbReference type="Pfam" id="PF01055">
    <property type="entry name" value="Glyco_hydro_31_2nd"/>
    <property type="match status" value="1"/>
</dbReference>
<dbReference type="Gene3D" id="2.60.40.1760">
    <property type="entry name" value="glycosyl hydrolase (family 31)"/>
    <property type="match status" value="1"/>
</dbReference>
<evidence type="ECO:0000256" key="11">
    <source>
        <dbReference type="SAM" id="SignalP"/>
    </source>
</evidence>
<dbReference type="Gene3D" id="2.60.40.1180">
    <property type="entry name" value="Golgi alpha-mannosidase II"/>
    <property type="match status" value="2"/>
</dbReference>
<dbReference type="GO" id="GO:0004558">
    <property type="term" value="F:alpha-1,4-glucosidase activity"/>
    <property type="evidence" value="ECO:0007669"/>
    <property type="project" value="UniProtKB-EC"/>
</dbReference>
<dbReference type="CDD" id="cd14752">
    <property type="entry name" value="GH31_N"/>
    <property type="match status" value="1"/>
</dbReference>
<evidence type="ECO:0000256" key="2">
    <source>
        <dbReference type="ARBA" id="ARBA00007806"/>
    </source>
</evidence>
<evidence type="ECO:0000256" key="4">
    <source>
        <dbReference type="ARBA" id="ARBA00022729"/>
    </source>
</evidence>
<evidence type="ECO:0000313" key="15">
    <source>
        <dbReference type="EMBL" id="KAF1944597.1"/>
    </source>
</evidence>
<dbReference type="CDD" id="cd06602">
    <property type="entry name" value="GH31_MGAM_SI_GAA"/>
    <property type="match status" value="1"/>
</dbReference>
<sequence>MARSSFLQALALLPFLTLTAAQTRTSSSASDGWSTTLNGTPTSFRSVFTIPPSADEGAQLIPNIFDPQAVNAQEVCPGYKASGIKEDCRGLSATLILAGEPCNAYGIDVEELFFKVEYQAKGRLAVSIVPKYLDASNQSQWIVPEDLIPRPQAEDLSGDSDLQFDWGNDPSFWFNICRRSTGDVLFTTQGTHLIYENQFVEFVNALPEDYNLYGLGERIHGLRLNNNFTATIYAADVGDPIDRNLYGSHPFYLETRYFEKGGKGTKTPLKLSEVHQRSFGYESRSGGGSPYESRSHGVYYRNLHGMDVVLKPENLTWRTLGGAIDLFFFNGPSQPEVTKQYQESAVGLPTMQSYWTFGYHQCRWGYRNWTELRSIVETMRAFEIPMAETIWLDIDYMDQYRDFTLDPVTFSPSGVADFFGWLHENNQHFVPIVDSAIYIPNPQNASDAYDTYTRGNKSDVFLTNPDGSQYIGAVWPGYTVFPDWMSSNGVSWWVREMVEWHKEVPFSGFWIDMSEVSSFCVGSCGTGNVTLNPVHPPFALPGEVGNIIYDYPEGFNLINGTEAASASAAASSQAGPPTTTESSSTSTSYLRTTPTPGVRNVNHPPYVINHVQDGADLAVHAVSPNATHANGMEEYDAHNIFGHQIINATYQGLLSVFPGKRPFIIGRSTFAGSGKWAGHWGGDNASKWAYMFFSIPQALSFSLFGIPMFGVDTCGFNGNTDMELCARWMQLSAFFPFYRNHNTLSALSQEPFRWEAVASASRTAMHIRYSLLPYLYTLFHDAHTTGSTVMRALAWEFPDEPQLAGVDTQFLLGPNILITPVLEPQVDTVHGIFPGIIDGASWYDWYSGERVQADAGVNTTISAPLGHIPVFIRGGSVLPTQEPGYTTTESRKNPWGLIVALSTDGVASGSLYVDDGESLEPEATLDISFAAMDGQLKVDVQGEYKDTNALGNVTVLGVAGAIGAVKLNGAAIDASKVDYNQTSSVLKLSGLNDVTSGGAWQASWTLTWS</sequence>
<dbReference type="EMBL" id="ML976015">
    <property type="protein sequence ID" value="KAF1944597.1"/>
    <property type="molecule type" value="Genomic_DNA"/>
</dbReference>
<reference evidence="15" key="1">
    <citation type="journal article" date="2020" name="Stud. Mycol.">
        <title>101 Dothideomycetes genomes: a test case for predicting lifestyles and emergence of pathogens.</title>
        <authorList>
            <person name="Haridas S."/>
            <person name="Albert R."/>
            <person name="Binder M."/>
            <person name="Bloem J."/>
            <person name="Labutti K."/>
            <person name="Salamov A."/>
            <person name="Andreopoulos B."/>
            <person name="Baker S."/>
            <person name="Barry K."/>
            <person name="Bills G."/>
            <person name="Bluhm B."/>
            <person name="Cannon C."/>
            <person name="Castanera R."/>
            <person name="Culley D."/>
            <person name="Daum C."/>
            <person name="Ezra D."/>
            <person name="Gonzalez J."/>
            <person name="Henrissat B."/>
            <person name="Kuo A."/>
            <person name="Liang C."/>
            <person name="Lipzen A."/>
            <person name="Lutzoni F."/>
            <person name="Magnuson J."/>
            <person name="Mondo S."/>
            <person name="Nolan M."/>
            <person name="Ohm R."/>
            <person name="Pangilinan J."/>
            <person name="Park H.-J."/>
            <person name="Ramirez L."/>
            <person name="Alfaro M."/>
            <person name="Sun H."/>
            <person name="Tritt A."/>
            <person name="Yoshinaga Y."/>
            <person name="Zwiers L.-H."/>
            <person name="Turgeon B."/>
            <person name="Goodwin S."/>
            <person name="Spatafora J."/>
            <person name="Crous P."/>
            <person name="Grigoriev I."/>
        </authorList>
    </citation>
    <scope>NUCLEOTIDE SEQUENCE</scope>
    <source>
        <strain evidence="15">CBS 161.51</strain>
    </source>
</reference>
<dbReference type="InterPro" id="IPR048395">
    <property type="entry name" value="Glyco_hydro_31_C"/>
</dbReference>
<evidence type="ECO:0000256" key="1">
    <source>
        <dbReference type="ARBA" id="ARBA00001657"/>
    </source>
</evidence>
<name>A0A6A5T6A3_9PLEO</name>
<keyword evidence="6" id="KW-0325">Glycoprotein</keyword>
<dbReference type="FunFam" id="2.60.40.1180:FF:000001">
    <property type="entry name" value="Maltase-glucoamylase, intestinal"/>
    <property type="match status" value="1"/>
</dbReference>
<comment type="catalytic activity">
    <reaction evidence="1">
        <text>Hydrolysis of terminal, non-reducing (1-&gt;4)-linked alpha-D-glucose residues with release of alpha-D-glucose.</text>
        <dbReference type="EC" id="3.2.1.20"/>
    </reaction>
</comment>
<proteinExistence type="inferred from homology"/>
<evidence type="ECO:0000259" key="14">
    <source>
        <dbReference type="Pfam" id="PF21365"/>
    </source>
</evidence>
<dbReference type="Gene3D" id="3.20.20.80">
    <property type="entry name" value="Glycosidases"/>
    <property type="match status" value="2"/>
</dbReference>
<comment type="similarity">
    <text evidence="2 9">Belongs to the glycosyl hydrolase 31 family.</text>
</comment>
<evidence type="ECO:0000256" key="3">
    <source>
        <dbReference type="ARBA" id="ARBA00012741"/>
    </source>
</evidence>
<keyword evidence="7 9" id="KW-0326">Glycosidase</keyword>
<protein>
    <recommendedName>
        <fullName evidence="3">alpha-glucosidase</fullName>
        <ecNumber evidence="3">3.2.1.20</ecNumber>
    </recommendedName>
    <alternativeName>
        <fullName evidence="8">Maltase</fullName>
    </alternativeName>
</protein>
<feature type="chain" id="PRO_5025449226" description="alpha-glucosidase" evidence="11">
    <location>
        <begin position="22"/>
        <end position="1009"/>
    </location>
</feature>
<organism evidence="15 16">
    <name type="scientific">Clathrospora elynae</name>
    <dbReference type="NCBI Taxonomy" id="706981"/>
    <lineage>
        <taxon>Eukaryota</taxon>
        <taxon>Fungi</taxon>
        <taxon>Dikarya</taxon>
        <taxon>Ascomycota</taxon>
        <taxon>Pezizomycotina</taxon>
        <taxon>Dothideomycetes</taxon>
        <taxon>Pleosporomycetidae</taxon>
        <taxon>Pleosporales</taxon>
        <taxon>Diademaceae</taxon>
        <taxon>Clathrospora</taxon>
    </lineage>
</organism>
<dbReference type="AlphaFoldDB" id="A0A6A5T6A3"/>
<dbReference type="SUPFAM" id="SSF51445">
    <property type="entry name" value="(Trans)glycosidases"/>
    <property type="match status" value="1"/>
</dbReference>